<sequence length="447" mass="50425">MPSPTGHFTQTKQNASLNELLLLQRETFDYFLDEVNPANGLIRDKTAADWPASIAATGLALACYPVAVERGFMPRQAAVARTLATLRFFWTSPQGPEPDATGYRGFYYHFLDMETGRRAWQCELSTIDSALLLAGALTAAAYFDAEVADEQEIRSLADALYRRADWQWAQNQGATVTHGWTPENGFIKYRWEGYDEALLLYVLALGSPTFPLPESNYAAWTSTYRWESCYGYEYLYAGPLFTHQLSHVWIDFRGIQDAFMRGKGIDYFENSRRATYLHQCYAVMNPRKFEGYGECCWGITASEGPGPATLKLNGIQREFYDYIGRGVPYGPDDGTLAPWAVVASLPFAPEIVLEAIHFCIHQAKLKEFNRYGFKAAFNPTHPGEPGNPYGWWVSPWHFGINQGPTVLMIENHLSDQVWRLMRGCQYIVAGLRRAGFKGGWLGQDPPS</sequence>
<dbReference type="InterPro" id="IPR016883">
    <property type="entry name" value="UCP028431"/>
</dbReference>
<organism evidence="2 3">
    <name type="scientific">Mesorhizobium album</name>
    <dbReference type="NCBI Taxonomy" id="3072314"/>
    <lineage>
        <taxon>Bacteria</taxon>
        <taxon>Pseudomonadati</taxon>
        <taxon>Pseudomonadota</taxon>
        <taxon>Alphaproteobacteria</taxon>
        <taxon>Hyphomicrobiales</taxon>
        <taxon>Phyllobacteriaceae</taxon>
        <taxon>Mesorhizobium</taxon>
    </lineage>
</organism>
<gene>
    <name evidence="2" type="ORF">RFN28_31120</name>
</gene>
<protein>
    <submittedName>
        <fullName evidence="2">Glucoamylase family protein</fullName>
    </submittedName>
</protein>
<name>A0ABU4Y7H1_9HYPH</name>
<dbReference type="EMBL" id="JAVIIW010000060">
    <property type="protein sequence ID" value="MDX8482879.1"/>
    <property type="molecule type" value="Genomic_DNA"/>
</dbReference>
<dbReference type="Proteomes" id="UP001287059">
    <property type="component" value="Unassembled WGS sequence"/>
</dbReference>
<keyword evidence="3" id="KW-1185">Reference proteome</keyword>
<evidence type="ECO:0000313" key="3">
    <source>
        <dbReference type="Proteomes" id="UP001287059"/>
    </source>
</evidence>
<proteinExistence type="predicted"/>
<reference evidence="2 3" key="1">
    <citation type="submission" date="2023-08" db="EMBL/GenBank/DDBJ databases">
        <title>Implementing the SeqCode for naming new Mesorhizobium species isolated from Vachellia karroo root nodules.</title>
        <authorList>
            <person name="Van Lill M."/>
        </authorList>
    </citation>
    <scope>NUCLEOTIDE SEQUENCE [LARGE SCALE GENOMIC DNA]</scope>
    <source>
        <strain evidence="2 3">VK24D</strain>
    </source>
</reference>
<dbReference type="PIRSF" id="PIRSF028431">
    <property type="entry name" value="UCP028431"/>
    <property type="match status" value="1"/>
</dbReference>
<dbReference type="InterPro" id="IPR019282">
    <property type="entry name" value="Glycoamylase-like_cons_dom"/>
</dbReference>
<accession>A0ABU4Y7H1</accession>
<comment type="caution">
    <text evidence="2">The sequence shown here is derived from an EMBL/GenBank/DDBJ whole genome shotgun (WGS) entry which is preliminary data.</text>
</comment>
<dbReference type="RefSeq" id="WP_320290974.1">
    <property type="nucleotide sequence ID" value="NZ_JAVIIW010000060.1"/>
</dbReference>
<evidence type="ECO:0000313" key="2">
    <source>
        <dbReference type="EMBL" id="MDX8482879.1"/>
    </source>
</evidence>
<evidence type="ECO:0000259" key="1">
    <source>
        <dbReference type="Pfam" id="PF10091"/>
    </source>
</evidence>
<feature type="domain" description="Glycoamylase-like" evidence="1">
    <location>
        <begin position="188"/>
        <end position="424"/>
    </location>
</feature>
<dbReference type="Gene3D" id="1.50.10.140">
    <property type="match status" value="1"/>
</dbReference>
<dbReference type="Pfam" id="PF10091">
    <property type="entry name" value="Glycoamylase"/>
    <property type="match status" value="1"/>
</dbReference>